<dbReference type="PATRIC" id="fig|405446.3.peg.2678"/>
<name>A0A0R0C822_9GAMM</name>
<proteinExistence type="predicted"/>
<sequence>MSFDHRDIAAMHADLFDEFGCDGKVSRAGAQAVPVRLIINRAASRIGDYGQVVGRMTTAIFMRAQWSPAQGDVVVWEDQVGVHQLPVENPGHEDDGFAVTAVLHG</sequence>
<organism evidence="1 2">
    <name type="scientific">Stenotrophomonas terrae</name>
    <dbReference type="NCBI Taxonomy" id="405446"/>
    <lineage>
        <taxon>Bacteria</taxon>
        <taxon>Pseudomonadati</taxon>
        <taxon>Pseudomonadota</taxon>
        <taxon>Gammaproteobacteria</taxon>
        <taxon>Lysobacterales</taxon>
        <taxon>Lysobacteraceae</taxon>
        <taxon>Stenotrophomonas</taxon>
    </lineage>
</organism>
<protein>
    <recommendedName>
        <fullName evidence="3">Phage protein</fullName>
    </recommendedName>
</protein>
<keyword evidence="2" id="KW-1185">Reference proteome</keyword>
<reference evidence="1 2" key="1">
    <citation type="submission" date="2015-05" db="EMBL/GenBank/DDBJ databases">
        <title>Genome sequencing and analysis of members of genus Stenotrophomonas.</title>
        <authorList>
            <person name="Patil P.P."/>
            <person name="Midha S."/>
            <person name="Patil P.B."/>
        </authorList>
    </citation>
    <scope>NUCLEOTIDE SEQUENCE [LARGE SCALE GENOMIC DNA]</scope>
    <source>
        <strain evidence="1 2">DSM 18941</strain>
    </source>
</reference>
<evidence type="ECO:0000313" key="1">
    <source>
        <dbReference type="EMBL" id="KRG65807.1"/>
    </source>
</evidence>
<dbReference type="Proteomes" id="UP000051863">
    <property type="component" value="Unassembled WGS sequence"/>
</dbReference>
<evidence type="ECO:0000313" key="2">
    <source>
        <dbReference type="Proteomes" id="UP000051863"/>
    </source>
</evidence>
<evidence type="ECO:0008006" key="3">
    <source>
        <dbReference type="Google" id="ProtNLM"/>
    </source>
</evidence>
<accession>A0A0R0C822</accession>
<dbReference type="EMBL" id="LDJJ01000051">
    <property type="protein sequence ID" value="KRG65807.1"/>
    <property type="molecule type" value="Genomic_DNA"/>
</dbReference>
<dbReference type="AlphaFoldDB" id="A0A0R0C822"/>
<gene>
    <name evidence="1" type="ORF">ABB27_14650</name>
</gene>
<comment type="caution">
    <text evidence="1">The sequence shown here is derived from an EMBL/GenBank/DDBJ whole genome shotgun (WGS) entry which is preliminary data.</text>
</comment>